<feature type="transmembrane region" description="Helical" evidence="1">
    <location>
        <begin position="6"/>
        <end position="31"/>
    </location>
</feature>
<evidence type="ECO:0000313" key="3">
    <source>
        <dbReference type="Proteomes" id="UP000076842"/>
    </source>
</evidence>
<evidence type="ECO:0000313" key="2">
    <source>
        <dbReference type="EMBL" id="KZT54396.1"/>
    </source>
</evidence>
<keyword evidence="1" id="KW-0472">Membrane</keyword>
<dbReference type="Proteomes" id="UP000076842">
    <property type="component" value="Unassembled WGS sequence"/>
</dbReference>
<protein>
    <submittedName>
        <fullName evidence="2">Uncharacterized protein</fullName>
    </submittedName>
</protein>
<dbReference type="OrthoDB" id="10623990at2759"/>
<sequence>MASLPILAAVPELILLPLLPLALAFFALVLLNPRPAQHGEQRFSLLIPAEEKDRLAVPLGGLRPGSYASRHTTVRAPSNATSLFRSELGIVGPAVAAGMCFGASALCAVASLAGEEAATGALSRSSGVLNTLGVFFGKPRLYAPCPTG</sequence>
<reference evidence="2 3" key="1">
    <citation type="journal article" date="2016" name="Mol. Biol. Evol.">
        <title>Comparative Genomics of Early-Diverging Mushroom-Forming Fungi Provides Insights into the Origins of Lignocellulose Decay Capabilities.</title>
        <authorList>
            <person name="Nagy L.G."/>
            <person name="Riley R."/>
            <person name="Tritt A."/>
            <person name="Adam C."/>
            <person name="Daum C."/>
            <person name="Floudas D."/>
            <person name="Sun H."/>
            <person name="Yadav J.S."/>
            <person name="Pangilinan J."/>
            <person name="Larsson K.H."/>
            <person name="Matsuura K."/>
            <person name="Barry K."/>
            <person name="Labutti K."/>
            <person name="Kuo R."/>
            <person name="Ohm R.A."/>
            <person name="Bhattacharya S.S."/>
            <person name="Shirouzu T."/>
            <person name="Yoshinaga Y."/>
            <person name="Martin F.M."/>
            <person name="Grigoriev I.V."/>
            <person name="Hibbett D.S."/>
        </authorList>
    </citation>
    <scope>NUCLEOTIDE SEQUENCE [LARGE SCALE GENOMIC DNA]</scope>
    <source>
        <strain evidence="2 3">HHB12733</strain>
    </source>
</reference>
<keyword evidence="1" id="KW-0812">Transmembrane</keyword>
<keyword evidence="1" id="KW-1133">Transmembrane helix</keyword>
<evidence type="ECO:0000256" key="1">
    <source>
        <dbReference type="SAM" id="Phobius"/>
    </source>
</evidence>
<keyword evidence="3" id="KW-1185">Reference proteome</keyword>
<accession>A0A165E9L5</accession>
<name>A0A165E9L5_9BASI</name>
<organism evidence="2 3">
    <name type="scientific">Calocera cornea HHB12733</name>
    <dbReference type="NCBI Taxonomy" id="1353952"/>
    <lineage>
        <taxon>Eukaryota</taxon>
        <taxon>Fungi</taxon>
        <taxon>Dikarya</taxon>
        <taxon>Basidiomycota</taxon>
        <taxon>Agaricomycotina</taxon>
        <taxon>Dacrymycetes</taxon>
        <taxon>Dacrymycetales</taxon>
        <taxon>Dacrymycetaceae</taxon>
        <taxon>Calocera</taxon>
    </lineage>
</organism>
<dbReference type="EMBL" id="KV424015">
    <property type="protein sequence ID" value="KZT54396.1"/>
    <property type="molecule type" value="Genomic_DNA"/>
</dbReference>
<dbReference type="AlphaFoldDB" id="A0A165E9L5"/>
<gene>
    <name evidence="2" type="ORF">CALCODRAFT_499917</name>
</gene>
<proteinExistence type="predicted"/>
<dbReference type="InParanoid" id="A0A165E9L5"/>